<reference evidence="2" key="1">
    <citation type="journal article" date="2016" name="Genome Biol. Evol.">
        <title>Comparative 'omics' of the Fusarium fujikuroi species complex highlights differences in genetic potential and metabolite synthesis.</title>
        <authorList>
            <person name="Niehaus E.-M."/>
            <person name="Muensterkoetter M."/>
            <person name="Proctor R.H."/>
            <person name="Brown D.W."/>
            <person name="Sharon A."/>
            <person name="Idan Y."/>
            <person name="Oren-Young L."/>
            <person name="Sieber C.M."/>
            <person name="Novak O."/>
            <person name="Pencik A."/>
            <person name="Tarkowska D."/>
            <person name="Hromadova K."/>
            <person name="Freeman S."/>
            <person name="Maymon M."/>
            <person name="Elazar M."/>
            <person name="Youssef S.A."/>
            <person name="El-Shabrawy E.S.M."/>
            <person name="Shalaby A.B.A."/>
            <person name="Houterman P."/>
            <person name="Brock N.L."/>
            <person name="Burkhardt I."/>
            <person name="Tsavkelova E.A."/>
            <person name="Dickschat J.S."/>
            <person name="Galuszka P."/>
            <person name="Gueldener U."/>
            <person name="Tudzynski B."/>
        </authorList>
    </citation>
    <scope>NUCLEOTIDE SEQUENCE [LARGE SCALE GENOMIC DNA]</scope>
    <source>
        <strain evidence="2">MRC7560</strain>
    </source>
</reference>
<keyword evidence="2" id="KW-1185">Reference proteome</keyword>
<dbReference type="Proteomes" id="UP000184255">
    <property type="component" value="Unassembled WGS sequence"/>
</dbReference>
<name>A0A1L7UG11_FUSMA</name>
<organism evidence="1 2">
    <name type="scientific">Fusarium mangiferae</name>
    <name type="common">Mango malformation disease fungus</name>
    <dbReference type="NCBI Taxonomy" id="192010"/>
    <lineage>
        <taxon>Eukaryota</taxon>
        <taxon>Fungi</taxon>
        <taxon>Dikarya</taxon>
        <taxon>Ascomycota</taxon>
        <taxon>Pezizomycotina</taxon>
        <taxon>Sordariomycetes</taxon>
        <taxon>Hypocreomycetidae</taxon>
        <taxon>Hypocreales</taxon>
        <taxon>Nectriaceae</taxon>
        <taxon>Fusarium</taxon>
        <taxon>Fusarium fujikuroi species complex</taxon>
    </lineage>
</organism>
<dbReference type="VEuPathDB" id="FungiDB:FMAN_14204"/>
<dbReference type="AlphaFoldDB" id="A0A1L7UG11"/>
<gene>
    <name evidence="1" type="ORF">FMAN_14204</name>
</gene>
<evidence type="ECO:0000313" key="2">
    <source>
        <dbReference type="Proteomes" id="UP000184255"/>
    </source>
</evidence>
<dbReference type="GeneID" id="65093453"/>
<proteinExistence type="predicted"/>
<protein>
    <submittedName>
        <fullName evidence="1">Uncharacterized protein</fullName>
    </submittedName>
</protein>
<accession>A0A1L7UG11</accession>
<comment type="caution">
    <text evidence="1">The sequence shown here is derived from an EMBL/GenBank/DDBJ whole genome shotgun (WGS) entry which is preliminary data.</text>
</comment>
<sequence length="151" mass="17038">MNARDLLGYIDIHHDMRNIPSTVLVYDFHSKRCDPESRISIVAKEWHASFIDGSTAVPGRYDWPIARFTFQAGQGEVMDGAYILKVAAVKLLGCRLPREWPPASYALNRPLNIPENANFALSIKNYSIMPSKRDDVYINALMGLVLTSRRG</sequence>
<dbReference type="EMBL" id="FCQH01000022">
    <property type="protein sequence ID" value="CVL08132.1"/>
    <property type="molecule type" value="Genomic_DNA"/>
</dbReference>
<dbReference type="RefSeq" id="XP_041690920.1">
    <property type="nucleotide sequence ID" value="XM_041825551.1"/>
</dbReference>
<evidence type="ECO:0000313" key="1">
    <source>
        <dbReference type="EMBL" id="CVL08132.1"/>
    </source>
</evidence>